<protein>
    <submittedName>
        <fullName evidence="2">Phosphoinositide 5-phosphatase</fullName>
    </submittedName>
</protein>
<dbReference type="InterPro" id="IPR036691">
    <property type="entry name" value="Endo/exonu/phosph_ase_sf"/>
</dbReference>
<dbReference type="EMBL" id="BTFZ01000020">
    <property type="protein sequence ID" value="GMM38808.1"/>
    <property type="molecule type" value="Genomic_DNA"/>
</dbReference>
<dbReference type="InterPro" id="IPR046985">
    <property type="entry name" value="IP5"/>
</dbReference>
<dbReference type="SUPFAM" id="SSF56219">
    <property type="entry name" value="DNase I-like"/>
    <property type="match status" value="1"/>
</dbReference>
<organism evidence="2 3">
    <name type="scientific">Saccharomycopsis crataegensis</name>
    <dbReference type="NCBI Taxonomy" id="43959"/>
    <lineage>
        <taxon>Eukaryota</taxon>
        <taxon>Fungi</taxon>
        <taxon>Dikarya</taxon>
        <taxon>Ascomycota</taxon>
        <taxon>Saccharomycotina</taxon>
        <taxon>Saccharomycetes</taxon>
        <taxon>Saccharomycopsidaceae</taxon>
        <taxon>Saccharomycopsis</taxon>
    </lineage>
</organism>
<dbReference type="GO" id="GO:0046856">
    <property type="term" value="P:phosphatidylinositol dephosphorylation"/>
    <property type="evidence" value="ECO:0007669"/>
    <property type="project" value="InterPro"/>
</dbReference>
<dbReference type="RefSeq" id="XP_064855803.1">
    <property type="nucleotide sequence ID" value="XM_064999731.1"/>
</dbReference>
<dbReference type="PANTHER" id="PTHR11200">
    <property type="entry name" value="INOSITOL 5-PHOSPHATASE"/>
    <property type="match status" value="1"/>
</dbReference>
<dbReference type="Pfam" id="PF22669">
    <property type="entry name" value="Exo_endo_phos2"/>
    <property type="match status" value="1"/>
</dbReference>
<dbReference type="SMART" id="SM00128">
    <property type="entry name" value="IPPc"/>
    <property type="match status" value="1"/>
</dbReference>
<gene>
    <name evidence="2" type="ORF">DASC09_061470</name>
</gene>
<sequence length="427" mass="47419">MSIPLFLFTYNCGKSAEDICSDAGSTAYSNFVDNLFANIPGSKASGDHAKLYVFAFQELCSVLNGSFPGIVGPKLSKLGDIILDVLRSKHGHDVDFTLITKAHIGAIGLLVISDSPQNIKSIRKADSSCGYFRSSLKGGCGVRLTLTHEDDETEFTFVSCHLNANEGTEKYNRRNQDFYDIVRSMDFGDEWSVLKPDSHCFIMGDLNYRATANIFKTDSSTTKDQAESAADTLLLTSFKNLEEVDELTCARNANQVFWGFDEAPIKFRPTYKFFEGTAKYNSKRIPSWCDRILYQSYKSPVEDVGSSSSTDLPVPSSDKILPPVKVISYSSIPEISLSDHKPVYLSINVPFNAPKSVIDSQGLLISRQKSQGSLILKPTVWDKQFNRRFTYTADTLIGYGLWGTCTLKGRLLFFLVLVAVLLFIDSL</sequence>
<keyword evidence="3" id="KW-1185">Reference proteome</keyword>
<reference evidence="2 3" key="1">
    <citation type="journal article" date="2023" name="Elife">
        <title>Identification of key yeast species and microbe-microbe interactions impacting larval growth of Drosophila in the wild.</title>
        <authorList>
            <person name="Mure A."/>
            <person name="Sugiura Y."/>
            <person name="Maeda R."/>
            <person name="Honda K."/>
            <person name="Sakurai N."/>
            <person name="Takahashi Y."/>
            <person name="Watada M."/>
            <person name="Katoh T."/>
            <person name="Gotoh A."/>
            <person name="Gotoh Y."/>
            <person name="Taniguchi I."/>
            <person name="Nakamura K."/>
            <person name="Hayashi T."/>
            <person name="Katayama T."/>
            <person name="Uemura T."/>
            <person name="Hattori Y."/>
        </authorList>
    </citation>
    <scope>NUCLEOTIDE SEQUENCE [LARGE SCALE GENOMIC DNA]</scope>
    <source>
        <strain evidence="2 3">SC-9</strain>
    </source>
</reference>
<evidence type="ECO:0000259" key="1">
    <source>
        <dbReference type="SMART" id="SM00128"/>
    </source>
</evidence>
<dbReference type="InterPro" id="IPR000300">
    <property type="entry name" value="IPPc"/>
</dbReference>
<dbReference type="PANTHER" id="PTHR11200:SF275">
    <property type="entry name" value="LD06095P"/>
    <property type="match status" value="1"/>
</dbReference>
<evidence type="ECO:0000313" key="3">
    <source>
        <dbReference type="Proteomes" id="UP001360560"/>
    </source>
</evidence>
<dbReference type="GeneID" id="90076796"/>
<accession>A0AAV5QV53</accession>
<feature type="domain" description="Inositol polyphosphate-related phosphatase" evidence="1">
    <location>
        <begin position="1"/>
        <end position="355"/>
    </location>
</feature>
<dbReference type="Gene3D" id="3.60.10.10">
    <property type="entry name" value="Endonuclease/exonuclease/phosphatase"/>
    <property type="match status" value="1"/>
</dbReference>
<evidence type="ECO:0000313" key="2">
    <source>
        <dbReference type="EMBL" id="GMM38808.1"/>
    </source>
</evidence>
<proteinExistence type="predicted"/>
<name>A0AAV5QV53_9ASCO</name>
<comment type="caution">
    <text evidence="2">The sequence shown here is derived from an EMBL/GenBank/DDBJ whole genome shotgun (WGS) entry which is preliminary data.</text>
</comment>
<dbReference type="AlphaFoldDB" id="A0AAV5QV53"/>
<dbReference type="Proteomes" id="UP001360560">
    <property type="component" value="Unassembled WGS sequence"/>
</dbReference>
<dbReference type="GO" id="GO:0004439">
    <property type="term" value="F:phosphatidylinositol-4,5-bisphosphate 5-phosphatase activity"/>
    <property type="evidence" value="ECO:0007669"/>
    <property type="project" value="TreeGrafter"/>
</dbReference>